<dbReference type="Proteomes" id="UP000291259">
    <property type="component" value="Chromosome"/>
</dbReference>
<dbReference type="KEGG" id="agf:ET445_01050"/>
<dbReference type="AlphaFoldDB" id="A0A4P6FCQ1"/>
<keyword evidence="2" id="KW-1133">Transmembrane helix</keyword>
<dbReference type="RefSeq" id="WP_129188035.1">
    <property type="nucleotide sequence ID" value="NZ_CP035491.1"/>
</dbReference>
<evidence type="ECO:0000313" key="4">
    <source>
        <dbReference type="EMBL" id="QAY72129.1"/>
    </source>
</evidence>
<feature type="transmembrane region" description="Helical" evidence="2">
    <location>
        <begin position="92"/>
        <end position="110"/>
    </location>
</feature>
<dbReference type="PANTHER" id="PTHR34351">
    <property type="entry name" value="SLR1927 PROTEIN-RELATED"/>
    <property type="match status" value="1"/>
</dbReference>
<feature type="region of interest" description="Disordered" evidence="1">
    <location>
        <begin position="1"/>
        <end position="23"/>
    </location>
</feature>
<evidence type="ECO:0000256" key="2">
    <source>
        <dbReference type="SAM" id="Phobius"/>
    </source>
</evidence>
<dbReference type="InterPro" id="IPR002881">
    <property type="entry name" value="DUF58"/>
</dbReference>
<dbReference type="OrthoDB" id="9812729at2"/>
<organism evidence="4 5">
    <name type="scientific">Agromyces protaetiae</name>
    <dbReference type="NCBI Taxonomy" id="2509455"/>
    <lineage>
        <taxon>Bacteria</taxon>
        <taxon>Bacillati</taxon>
        <taxon>Actinomycetota</taxon>
        <taxon>Actinomycetes</taxon>
        <taxon>Micrococcales</taxon>
        <taxon>Microbacteriaceae</taxon>
        <taxon>Agromyces</taxon>
    </lineage>
</organism>
<feature type="domain" description="DUF58" evidence="3">
    <location>
        <begin position="253"/>
        <end position="327"/>
    </location>
</feature>
<evidence type="ECO:0000259" key="3">
    <source>
        <dbReference type="Pfam" id="PF01882"/>
    </source>
</evidence>
<evidence type="ECO:0000313" key="5">
    <source>
        <dbReference type="Proteomes" id="UP000291259"/>
    </source>
</evidence>
<keyword evidence="5" id="KW-1185">Reference proteome</keyword>
<evidence type="ECO:0000256" key="1">
    <source>
        <dbReference type="SAM" id="MobiDB-lite"/>
    </source>
</evidence>
<sequence>MTFHTESRLTRTAAGTGTRTRGGTVTRVSGMRRGPVAGFVRGIRMSLLRTRLALRAAVRWYRETVSSAGTLLVCVAVVGVVAGLSFGWMEAWAAAAVAVALLVVCVPFLLGTHDYALGLAIDRDRVVAGTEVGARLDLANSGRRTALPGVVDIPVGAGLVEVHVPLLRPGAQHGQQLAIGAERRGVIDIGPMTISRGDPIGILRREQRWPEVRRIHVHPVTVAIPPTSAGLVRDLEGAPTGTLVVDDLSFHGVREYLRGDSQRHVHWKATARTGKMMVRQYEESRHARIAVLLDVDRAEFEHDDEFETAVSAAASLGVQGVREGRDVYVGVGGTLPEFSGSERVESLRTLPSLTPRVLLDSMSGVESDERVTRLETAASLAAQTFDQLSVVFLVTGSKLPLQRLRQAAVALPPGVAAVAVRCELGAEPSLRSTRELTVLTIGVLGDLTRMLARGVLS</sequence>
<feature type="transmembrane region" description="Helical" evidence="2">
    <location>
        <begin position="65"/>
        <end position="86"/>
    </location>
</feature>
<protein>
    <submittedName>
        <fullName evidence="4">DUF58 domain-containing protein</fullName>
    </submittedName>
</protein>
<gene>
    <name evidence="4" type="ORF">ET445_01050</name>
</gene>
<dbReference type="Pfam" id="PF01882">
    <property type="entry name" value="DUF58"/>
    <property type="match status" value="1"/>
</dbReference>
<reference evidence="4 5" key="1">
    <citation type="submission" date="2019-01" db="EMBL/GenBank/DDBJ databases">
        <title>Genome sequencing of strain FW100M-8.</title>
        <authorList>
            <person name="Heo J."/>
            <person name="Kim S.-J."/>
            <person name="Kim J.-S."/>
            <person name="Hong S.-B."/>
            <person name="Kwon S.-W."/>
        </authorList>
    </citation>
    <scope>NUCLEOTIDE SEQUENCE [LARGE SCALE GENOMIC DNA]</scope>
    <source>
        <strain evidence="4 5">FW100M-8</strain>
    </source>
</reference>
<dbReference type="EMBL" id="CP035491">
    <property type="protein sequence ID" value="QAY72129.1"/>
    <property type="molecule type" value="Genomic_DNA"/>
</dbReference>
<dbReference type="PANTHER" id="PTHR34351:SF1">
    <property type="entry name" value="SLR1927 PROTEIN"/>
    <property type="match status" value="1"/>
</dbReference>
<accession>A0A4P6FCQ1</accession>
<proteinExistence type="predicted"/>
<feature type="compositionally biased region" description="Low complexity" evidence="1">
    <location>
        <begin position="10"/>
        <end position="23"/>
    </location>
</feature>
<keyword evidence="2" id="KW-0472">Membrane</keyword>
<keyword evidence="2" id="KW-0812">Transmembrane</keyword>
<name>A0A4P6FCQ1_9MICO</name>